<feature type="compositionally biased region" description="Polar residues" evidence="1">
    <location>
        <begin position="334"/>
        <end position="344"/>
    </location>
</feature>
<dbReference type="PANTHER" id="PTHR20992">
    <property type="entry name" value="AT15442P-RELATED"/>
    <property type="match status" value="1"/>
</dbReference>
<proteinExistence type="predicted"/>
<dbReference type="AlphaFoldDB" id="A0A1Z3HRF6"/>
<name>A0A1Z3HRF6_9CYAN</name>
<feature type="transmembrane region" description="Helical" evidence="2">
    <location>
        <begin position="224"/>
        <end position="243"/>
    </location>
</feature>
<dbReference type="NCBIfam" id="TIGR00341">
    <property type="entry name" value="TIGR00341 family protein"/>
    <property type="match status" value="1"/>
</dbReference>
<feature type="transmembrane region" description="Helical" evidence="2">
    <location>
        <begin position="159"/>
        <end position="179"/>
    </location>
</feature>
<feature type="region of interest" description="Disordered" evidence="1">
    <location>
        <begin position="334"/>
        <end position="397"/>
    </location>
</feature>
<accession>A0A1Z3HRF6</accession>
<evidence type="ECO:0000256" key="1">
    <source>
        <dbReference type="SAM" id="MobiDB-lite"/>
    </source>
</evidence>
<dbReference type="PANTHER" id="PTHR20992:SF9">
    <property type="entry name" value="AT15442P-RELATED"/>
    <property type="match status" value="1"/>
</dbReference>
<dbReference type="RefSeq" id="WP_225889355.1">
    <property type="nucleotide sequence ID" value="NZ_CP021983.2"/>
</dbReference>
<organism evidence="3 4">
    <name type="scientific">Halomicronema hongdechloris C2206</name>
    <dbReference type="NCBI Taxonomy" id="1641165"/>
    <lineage>
        <taxon>Bacteria</taxon>
        <taxon>Bacillati</taxon>
        <taxon>Cyanobacteriota</taxon>
        <taxon>Cyanophyceae</taxon>
        <taxon>Nodosilineales</taxon>
        <taxon>Nodosilineaceae</taxon>
        <taxon>Halomicronema</taxon>
    </lineage>
</organism>
<feature type="compositionally biased region" description="Low complexity" evidence="1">
    <location>
        <begin position="365"/>
        <end position="397"/>
    </location>
</feature>
<sequence>MKGTLQKLVNRYFSGRRVSPRALKHMRDSLLDESLTERNYIVLIIGSCIIATLGLLANSAAVIIGAMLVAPLMQPIRGIAFGILEGDAELIQTGLRALSWGSLLAVGLSTLIGLSIDLPGYGSEVLSRSQPNLLDLGIAVTAGGISGFAKVEPKISNTLAGTAIAVALMPPICVVGLGLAQWEMGLTTGSLLLYLTNLLGITLACMLAFWLAGYSPFQRASRPLGWTMAITSLLVLPLGYSSVELLRQNRLEAHVKDILLGGTLTFQRLQLIRMDTDWLVEPPEVTLVVYARDPVTPKQVQLVEAYLTQRMRQPFRLIFEVSQVEAITRDSQALPQDWQDNSPALQPPEPRQPVTTPAMPPETGPDSSATSAPRPSTPTATGSSTPATASTPAAPDQ</sequence>
<dbReference type="EMBL" id="CP021983">
    <property type="protein sequence ID" value="ASC72909.1"/>
    <property type="molecule type" value="Genomic_DNA"/>
</dbReference>
<keyword evidence="2" id="KW-0472">Membrane</keyword>
<keyword evidence="2" id="KW-0812">Transmembrane</keyword>
<feature type="transmembrane region" description="Helical" evidence="2">
    <location>
        <begin position="94"/>
        <end position="116"/>
    </location>
</feature>
<dbReference type="KEGG" id="hhg:XM38_038690"/>
<reference evidence="3 4" key="1">
    <citation type="journal article" date="2016" name="Biochim. Biophys. Acta">
        <title>Characterization of red-shifted phycobilisomes isolated from the chlorophyll f-containing cyanobacterium Halomicronema hongdechloris.</title>
        <authorList>
            <person name="Li Y."/>
            <person name="Lin Y."/>
            <person name="Garvey C.J."/>
            <person name="Birch D."/>
            <person name="Corkery R.W."/>
            <person name="Loughlin P.C."/>
            <person name="Scheer H."/>
            <person name="Willows R.D."/>
            <person name="Chen M."/>
        </authorList>
    </citation>
    <scope>NUCLEOTIDE SEQUENCE [LARGE SCALE GENOMIC DNA]</scope>
    <source>
        <strain evidence="3 4">C2206</strain>
    </source>
</reference>
<evidence type="ECO:0000256" key="2">
    <source>
        <dbReference type="SAM" id="Phobius"/>
    </source>
</evidence>
<protein>
    <recommendedName>
        <fullName evidence="5">TIGR00341 family protein</fullName>
    </recommendedName>
</protein>
<dbReference type="Proteomes" id="UP000191901">
    <property type="component" value="Chromosome"/>
</dbReference>
<keyword evidence="2" id="KW-1133">Transmembrane helix</keyword>
<feature type="transmembrane region" description="Helical" evidence="2">
    <location>
        <begin position="40"/>
        <end position="73"/>
    </location>
</feature>
<dbReference type="InterPro" id="IPR005240">
    <property type="entry name" value="DUF389"/>
</dbReference>
<keyword evidence="4" id="KW-1185">Reference proteome</keyword>
<dbReference type="Pfam" id="PF04087">
    <property type="entry name" value="DUF389"/>
    <property type="match status" value="1"/>
</dbReference>
<evidence type="ECO:0000313" key="4">
    <source>
        <dbReference type="Proteomes" id="UP000191901"/>
    </source>
</evidence>
<evidence type="ECO:0000313" key="3">
    <source>
        <dbReference type="EMBL" id="ASC72909.1"/>
    </source>
</evidence>
<feature type="transmembrane region" description="Helical" evidence="2">
    <location>
        <begin position="191"/>
        <end position="212"/>
    </location>
</feature>
<gene>
    <name evidence="3" type="ORF">XM38_038690</name>
</gene>
<evidence type="ECO:0008006" key="5">
    <source>
        <dbReference type="Google" id="ProtNLM"/>
    </source>
</evidence>